<dbReference type="eggNOG" id="ENOG502T60F">
    <property type="taxonomic scope" value="Eukaryota"/>
</dbReference>
<dbReference type="Pfam" id="PF25534">
    <property type="entry name" value="DUF7918"/>
    <property type="match status" value="2"/>
</dbReference>
<dbReference type="PANTHER" id="PTHR36223">
    <property type="entry name" value="BETA-LACTAMASE-TYPE TRANSPEPTIDASE FOLD DOMAIN CONTAINING PROTEIN"/>
    <property type="match status" value="1"/>
</dbReference>
<organism evidence="3 4">
    <name type="scientific">Sphaerulina musiva (strain SO2202)</name>
    <name type="common">Poplar stem canker fungus</name>
    <name type="synonym">Septoria musiva</name>
    <dbReference type="NCBI Taxonomy" id="692275"/>
    <lineage>
        <taxon>Eukaryota</taxon>
        <taxon>Fungi</taxon>
        <taxon>Dikarya</taxon>
        <taxon>Ascomycota</taxon>
        <taxon>Pezizomycotina</taxon>
        <taxon>Dothideomycetes</taxon>
        <taxon>Dothideomycetidae</taxon>
        <taxon>Mycosphaerellales</taxon>
        <taxon>Mycosphaerellaceae</taxon>
        <taxon>Sphaerulina</taxon>
    </lineage>
</organism>
<feature type="compositionally biased region" description="Acidic residues" evidence="1">
    <location>
        <begin position="366"/>
        <end position="378"/>
    </location>
</feature>
<gene>
    <name evidence="3" type="ORF">SEPMUDRAFT_121323</name>
</gene>
<evidence type="ECO:0000259" key="2">
    <source>
        <dbReference type="Pfam" id="PF25534"/>
    </source>
</evidence>
<sequence>MAISELLPGLTVSIQINGRELPEYRDEDIQDPERTTSYLIEAVADSIFEIHARANPQAIFAGSSLAIQFYVDGKYVDGTLIDAEDVSETGDSAKSQGRYVSNDMLRKYQFASREQQIEIVERQSNSLSSRGRLSGRSSATPSVSYTGYKTYTGPGNTGYTARYPLEPTSAVHSEKTSFGTMTGPSYSLAASSNAAVAGNSTGAVSAGSNPPITLNSTIPLPDTNLNASTTAGAQCNDLEELGTIKVVVCHVNKKQPVDFGRSSSATSKISDNIQKAIKDKAGGLLVRFTAPQHVAPVTTWDVDPANDTGDSSVTYIYHYRTREMLEALDVIPNDARILPLPLRAKKLETVEELHEHAGGPNFAGQDDVDMQGGEDQDTDSGSRGMLSAEGEDWDVVYKDEASGTSGR</sequence>
<dbReference type="HOGENOM" id="CLU_780804_0_0_1"/>
<protein>
    <recommendedName>
        <fullName evidence="2">DUF7918 domain-containing protein</fullName>
    </recommendedName>
</protein>
<evidence type="ECO:0000313" key="3">
    <source>
        <dbReference type="EMBL" id="EMF08548.1"/>
    </source>
</evidence>
<name>M3BR03_SPHMS</name>
<feature type="region of interest" description="Disordered" evidence="1">
    <location>
        <begin position="122"/>
        <end position="141"/>
    </location>
</feature>
<feature type="domain" description="DUF7918" evidence="2">
    <location>
        <begin position="231"/>
        <end position="333"/>
    </location>
</feature>
<dbReference type="PANTHER" id="PTHR36223:SF1">
    <property type="entry name" value="TRANSCRIPTION ELONGATION FACTOR EAF N-TERMINAL DOMAIN-CONTAINING PROTEIN"/>
    <property type="match status" value="1"/>
</dbReference>
<accession>M3BR03</accession>
<dbReference type="AlphaFoldDB" id="M3BR03"/>
<dbReference type="STRING" id="692275.M3BR03"/>
<dbReference type="OrthoDB" id="3364132at2759"/>
<dbReference type="Proteomes" id="UP000016931">
    <property type="component" value="Unassembled WGS sequence"/>
</dbReference>
<feature type="compositionally biased region" description="Low complexity" evidence="1">
    <location>
        <begin position="126"/>
        <end position="138"/>
    </location>
</feature>
<dbReference type="OMA" id="HARANPQ"/>
<evidence type="ECO:0000256" key="1">
    <source>
        <dbReference type="SAM" id="MobiDB-lite"/>
    </source>
</evidence>
<dbReference type="GeneID" id="27898818"/>
<evidence type="ECO:0000313" key="4">
    <source>
        <dbReference type="Proteomes" id="UP000016931"/>
    </source>
</evidence>
<dbReference type="EMBL" id="KB456271">
    <property type="protein sequence ID" value="EMF08548.1"/>
    <property type="molecule type" value="Genomic_DNA"/>
</dbReference>
<proteinExistence type="predicted"/>
<feature type="region of interest" description="Disordered" evidence="1">
    <location>
        <begin position="356"/>
        <end position="407"/>
    </location>
</feature>
<reference evidence="3 4" key="1">
    <citation type="journal article" date="2012" name="PLoS Pathog.">
        <title>Diverse lifestyles and strategies of plant pathogenesis encoded in the genomes of eighteen Dothideomycetes fungi.</title>
        <authorList>
            <person name="Ohm R.A."/>
            <person name="Feau N."/>
            <person name="Henrissat B."/>
            <person name="Schoch C.L."/>
            <person name="Horwitz B.A."/>
            <person name="Barry K.W."/>
            <person name="Condon B.J."/>
            <person name="Copeland A.C."/>
            <person name="Dhillon B."/>
            <person name="Glaser F."/>
            <person name="Hesse C.N."/>
            <person name="Kosti I."/>
            <person name="LaButti K."/>
            <person name="Lindquist E.A."/>
            <person name="Lucas S."/>
            <person name="Salamov A.A."/>
            <person name="Bradshaw R.E."/>
            <person name="Ciuffetti L."/>
            <person name="Hamelin R.C."/>
            <person name="Kema G.H.J."/>
            <person name="Lawrence C."/>
            <person name="Scott J.A."/>
            <person name="Spatafora J.W."/>
            <person name="Turgeon B.G."/>
            <person name="de Wit P.J.G.M."/>
            <person name="Zhong S."/>
            <person name="Goodwin S.B."/>
            <person name="Grigoriev I.V."/>
        </authorList>
    </citation>
    <scope>NUCLEOTIDE SEQUENCE [LARGE SCALE GENOMIC DNA]</scope>
    <source>
        <strain evidence="3 4">SO2202</strain>
    </source>
</reference>
<keyword evidence="4" id="KW-1185">Reference proteome</keyword>
<dbReference type="InterPro" id="IPR057678">
    <property type="entry name" value="DUF7918"/>
</dbReference>
<feature type="domain" description="DUF7918" evidence="2">
    <location>
        <begin position="9"/>
        <end position="112"/>
    </location>
</feature>
<dbReference type="RefSeq" id="XP_016756669.1">
    <property type="nucleotide sequence ID" value="XM_016901681.1"/>
</dbReference>